<keyword evidence="1" id="KW-0812">Transmembrane</keyword>
<reference evidence="2 3" key="1">
    <citation type="submission" date="2017-05" db="EMBL/GenBank/DDBJ databases">
        <authorList>
            <person name="Varghese N."/>
            <person name="Submissions S."/>
        </authorList>
    </citation>
    <scope>NUCLEOTIDE SEQUENCE [LARGE SCALE GENOMIC DNA]</scope>
    <source>
        <strain evidence="2 3">DSM 21342</strain>
    </source>
</reference>
<feature type="transmembrane region" description="Helical" evidence="1">
    <location>
        <begin position="12"/>
        <end position="32"/>
    </location>
</feature>
<feature type="transmembrane region" description="Helical" evidence="1">
    <location>
        <begin position="38"/>
        <end position="59"/>
    </location>
</feature>
<dbReference type="RefSeq" id="WP_142604594.1">
    <property type="nucleotide sequence ID" value="NZ_FXSZ01000011.1"/>
</dbReference>
<proteinExistence type="predicted"/>
<dbReference type="AlphaFoldDB" id="A0A521E5L5"/>
<dbReference type="Proteomes" id="UP000315971">
    <property type="component" value="Unassembled WGS sequence"/>
</dbReference>
<evidence type="ECO:0000313" key="3">
    <source>
        <dbReference type="Proteomes" id="UP000315971"/>
    </source>
</evidence>
<sequence length="92" mass="10465">MTFEQKDLLLKRVGWGALVIVIIMCFMHNLQMVPSRTYHYASIIAATFAVVAEYLSFSLYHKEDKLFFDPIRIFALSVLSLIILNLALGLGI</sequence>
<dbReference type="EMBL" id="FXSZ01000011">
    <property type="protein sequence ID" value="SMO79228.1"/>
    <property type="molecule type" value="Genomic_DNA"/>
</dbReference>
<evidence type="ECO:0000256" key="1">
    <source>
        <dbReference type="SAM" id="Phobius"/>
    </source>
</evidence>
<protein>
    <submittedName>
        <fullName evidence="2">Uncharacterized protein</fullName>
    </submittedName>
</protein>
<keyword evidence="1" id="KW-0472">Membrane</keyword>
<keyword evidence="1" id="KW-1133">Transmembrane helix</keyword>
<gene>
    <name evidence="2" type="ORF">SAMN06265350_11156</name>
</gene>
<organism evidence="2 3">
    <name type="scientific">Solitalea koreensis</name>
    <dbReference type="NCBI Taxonomy" id="543615"/>
    <lineage>
        <taxon>Bacteria</taxon>
        <taxon>Pseudomonadati</taxon>
        <taxon>Bacteroidota</taxon>
        <taxon>Sphingobacteriia</taxon>
        <taxon>Sphingobacteriales</taxon>
        <taxon>Sphingobacteriaceae</taxon>
        <taxon>Solitalea</taxon>
    </lineage>
</organism>
<name>A0A521E5L5_9SPHI</name>
<feature type="transmembrane region" description="Helical" evidence="1">
    <location>
        <begin position="71"/>
        <end position="90"/>
    </location>
</feature>
<accession>A0A521E5L5</accession>
<keyword evidence="3" id="KW-1185">Reference proteome</keyword>
<evidence type="ECO:0000313" key="2">
    <source>
        <dbReference type="EMBL" id="SMO79228.1"/>
    </source>
</evidence>